<dbReference type="AlphaFoldDB" id="A0A0U2KX36"/>
<evidence type="ECO:0000313" key="3">
    <source>
        <dbReference type="EMBL" id="ALS21330.1"/>
    </source>
</evidence>
<name>A0A0U2KX36_9BACL</name>
<dbReference type="Gene3D" id="1.10.530.10">
    <property type="match status" value="1"/>
</dbReference>
<organism evidence="3 4">
    <name type="scientific">Paenibacillus naphthalenovorans</name>
    <dbReference type="NCBI Taxonomy" id="162209"/>
    <lineage>
        <taxon>Bacteria</taxon>
        <taxon>Bacillati</taxon>
        <taxon>Bacillota</taxon>
        <taxon>Bacilli</taxon>
        <taxon>Bacillales</taxon>
        <taxon>Paenibacillaceae</taxon>
        <taxon>Paenibacillus</taxon>
    </lineage>
</organism>
<evidence type="ECO:0000256" key="1">
    <source>
        <dbReference type="ARBA" id="ARBA00007734"/>
    </source>
</evidence>
<comment type="similarity">
    <text evidence="1">Belongs to the transglycosylase Slt family.</text>
</comment>
<dbReference type="InterPro" id="IPR008258">
    <property type="entry name" value="Transglycosylase_SLT_dom_1"/>
</dbReference>
<dbReference type="PROSITE" id="PS00922">
    <property type="entry name" value="TRANSGLYCOSYLASE"/>
    <property type="match status" value="1"/>
</dbReference>
<feature type="domain" description="Transglycosylase SLT" evidence="2">
    <location>
        <begin position="97"/>
        <end position="193"/>
    </location>
</feature>
<dbReference type="SUPFAM" id="SSF53955">
    <property type="entry name" value="Lysozyme-like"/>
    <property type="match status" value="1"/>
</dbReference>
<gene>
    <name evidence="3" type="ORF">IJ22_09480</name>
</gene>
<evidence type="ECO:0000313" key="4">
    <source>
        <dbReference type="Proteomes" id="UP000061660"/>
    </source>
</evidence>
<keyword evidence="4" id="KW-1185">Reference proteome</keyword>
<dbReference type="KEGG" id="pnp:IJ22_09480"/>
<dbReference type="PANTHER" id="PTHR37423">
    <property type="entry name" value="SOLUBLE LYTIC MUREIN TRANSGLYCOSYLASE-RELATED"/>
    <property type="match status" value="1"/>
</dbReference>
<dbReference type="STRING" id="162209.IJ22_09480"/>
<dbReference type="GO" id="GO:0000270">
    <property type="term" value="P:peptidoglycan metabolic process"/>
    <property type="evidence" value="ECO:0007669"/>
    <property type="project" value="InterPro"/>
</dbReference>
<dbReference type="GO" id="GO:0008933">
    <property type="term" value="F:peptidoglycan lytic transglycosylase activity"/>
    <property type="evidence" value="ECO:0007669"/>
    <property type="project" value="InterPro"/>
</dbReference>
<dbReference type="CDD" id="cd16896">
    <property type="entry name" value="LT_Slt70-like"/>
    <property type="match status" value="1"/>
</dbReference>
<protein>
    <submittedName>
        <fullName evidence="3">Lytic transglycosylase</fullName>
    </submittedName>
</protein>
<dbReference type="Pfam" id="PF01464">
    <property type="entry name" value="SLT"/>
    <property type="match status" value="1"/>
</dbReference>
<accession>A0A0U2KX36</accession>
<dbReference type="OrthoDB" id="9815002at2"/>
<dbReference type="RefSeq" id="WP_062407593.1">
    <property type="nucleotide sequence ID" value="NZ_CP013652.1"/>
</dbReference>
<dbReference type="InterPro" id="IPR000189">
    <property type="entry name" value="Transglyc_AS"/>
</dbReference>
<dbReference type="Proteomes" id="UP000061660">
    <property type="component" value="Chromosome"/>
</dbReference>
<reference evidence="3 4" key="2">
    <citation type="journal article" date="2016" name="Genome Announc.">
        <title>Complete Genome Sequences of Two Interactive Moderate Thermophiles, Paenibacillus napthalenovorans 32O-Y and Paenibacillus sp. 32O-W.</title>
        <authorList>
            <person name="Butler R.R.III."/>
            <person name="Wang J."/>
            <person name="Stark B.C."/>
            <person name="Pombert J.F."/>
        </authorList>
    </citation>
    <scope>NUCLEOTIDE SEQUENCE [LARGE SCALE GENOMIC DNA]</scope>
    <source>
        <strain evidence="3 4">32O-Y</strain>
    </source>
</reference>
<evidence type="ECO:0000259" key="2">
    <source>
        <dbReference type="Pfam" id="PF01464"/>
    </source>
</evidence>
<dbReference type="GO" id="GO:0016020">
    <property type="term" value="C:membrane"/>
    <property type="evidence" value="ECO:0007669"/>
    <property type="project" value="InterPro"/>
</dbReference>
<dbReference type="PANTHER" id="PTHR37423:SF2">
    <property type="entry name" value="MEMBRANE-BOUND LYTIC MUREIN TRANSGLYCOSYLASE C"/>
    <property type="match status" value="1"/>
</dbReference>
<reference evidence="4" key="1">
    <citation type="submission" date="2015-12" db="EMBL/GenBank/DDBJ databases">
        <title>Complete genome sequences of two moderately thermophilic Paenibacillus species.</title>
        <authorList>
            <person name="Butler R.III."/>
            <person name="Wang J."/>
            <person name="Stark B.C."/>
            <person name="Pombert J.-F."/>
        </authorList>
    </citation>
    <scope>NUCLEOTIDE SEQUENCE [LARGE SCALE GENOMIC DNA]</scope>
    <source>
        <strain evidence="4">32O-Y</strain>
    </source>
</reference>
<sequence length="230" mass="24899" precursor="true">MSLNPGSIDPRTLKELLRLHMLSKSNLLSPASGSSAAEESDDFSELLNGLLAMKEQQDIPPAASLKPALMSMPGFISGNPWLQHRLSASRPTEFEPYIQEASRRYGVESSLIKAVIDAESSFNPDAVSRAGAKGLMQLIDATGQSLGVTNPFDPVQNIEGGTRYLSTLLVKYNGNAGTALAAYNAGPGRVNRLDIKDDDDLAAKLHLLPAETQQYVRKVMDLKQKYEAIV</sequence>
<proteinExistence type="inferred from homology"/>
<dbReference type="InterPro" id="IPR023346">
    <property type="entry name" value="Lysozyme-like_dom_sf"/>
</dbReference>
<dbReference type="PATRIC" id="fig|162209.4.peg.1010"/>
<dbReference type="EMBL" id="CP013652">
    <property type="protein sequence ID" value="ALS21330.1"/>
    <property type="molecule type" value="Genomic_DNA"/>
</dbReference>